<protein>
    <submittedName>
        <fullName evidence="3">PepSY domain-containing protein</fullName>
    </submittedName>
</protein>
<evidence type="ECO:0000313" key="3">
    <source>
        <dbReference type="EMBL" id="PVM82148.1"/>
    </source>
</evidence>
<dbReference type="InterPro" id="IPR005625">
    <property type="entry name" value="PepSY-ass_TM"/>
</dbReference>
<feature type="transmembrane region" description="Helical" evidence="2">
    <location>
        <begin position="390"/>
        <end position="411"/>
    </location>
</feature>
<dbReference type="PANTHER" id="PTHR34219">
    <property type="entry name" value="IRON-REGULATED INNER MEMBRANE PROTEIN-RELATED"/>
    <property type="match status" value="1"/>
</dbReference>
<dbReference type="OrthoDB" id="9776609at2"/>
<gene>
    <name evidence="3" type="ORF">DDF67_24390</name>
</gene>
<dbReference type="EMBL" id="QDKQ01000077">
    <property type="protein sequence ID" value="PVM82148.1"/>
    <property type="molecule type" value="Genomic_DNA"/>
</dbReference>
<feature type="compositionally biased region" description="Low complexity" evidence="1">
    <location>
        <begin position="525"/>
        <end position="535"/>
    </location>
</feature>
<accession>A0A2T9JEP5</accession>
<sequence length="542" mass="58596">MNGKTPKAQGFRQSQAGLHTWTGLLVGWILYLIFLSGAVSYWREEITRWTQPEIGATHDVETVARGAIAHLQTVAPKAASWSIALPDERASGATATFREKARPAPRRGVDPNAVTIGPDGKVVQPRDTEGGDVFYRLHFDLRYVPVIWGRWVAGFCAMFMLVAIVSGVITHKKIFADFFTFRPGKGQRSWLDGHNALAVLALPFHAMITYTGLVTLMVLYVPWGVAANYPSKTAYYAQSITRAKPVKPTGEAAALADIGAVLKTAERAWEGGHAGLIRIDAPNDVAARITLTRRASDTLVDGRWEIVFEGVTGQIRSQVAPSSSGMIARGGMIGLHAGRFAPMTLRWLFFLSGLAGTAMVATGLVLWIAKRRQKLADPSRPHFGFRLVERLNIGAIAGLPAAMAVFLWANRLLPTGMAGRGDWEVHVMFIAWSGLLLHGFARPPRRGWIEQLALTAVLLAGLPAFNLVATQRGIVSSLMAGDMSMAVMDLVLLGLGAAFAAMAFGVARHRPAVPKVRTPRPAPTAPNAAQPMAARQPEEVEA</sequence>
<feature type="transmembrane region" description="Helical" evidence="2">
    <location>
        <begin position="151"/>
        <end position="175"/>
    </location>
</feature>
<comment type="caution">
    <text evidence="3">The sequence shown here is derived from an EMBL/GenBank/DDBJ whole genome shotgun (WGS) entry which is preliminary data.</text>
</comment>
<evidence type="ECO:0000256" key="2">
    <source>
        <dbReference type="SAM" id="Phobius"/>
    </source>
</evidence>
<reference evidence="3 4" key="1">
    <citation type="submission" date="2018-04" db="EMBL/GenBank/DDBJ databases">
        <title>The genome sequence of Caulobacter sp. 744.</title>
        <authorList>
            <person name="Gao J."/>
            <person name="Sun J."/>
        </authorList>
    </citation>
    <scope>NUCLEOTIDE SEQUENCE [LARGE SCALE GENOMIC DNA]</scope>
    <source>
        <strain evidence="3 4">774</strain>
    </source>
</reference>
<dbReference type="RefSeq" id="WP_109455323.1">
    <property type="nucleotide sequence ID" value="NZ_QDKQ01000077.1"/>
</dbReference>
<feature type="transmembrane region" description="Helical" evidence="2">
    <location>
        <begin position="21"/>
        <end position="42"/>
    </location>
</feature>
<feature type="transmembrane region" description="Helical" evidence="2">
    <location>
        <begin position="196"/>
        <end position="221"/>
    </location>
</feature>
<evidence type="ECO:0000256" key="1">
    <source>
        <dbReference type="SAM" id="MobiDB-lite"/>
    </source>
</evidence>
<dbReference type="Pfam" id="PF03929">
    <property type="entry name" value="PepSY_TM"/>
    <property type="match status" value="1"/>
</dbReference>
<keyword evidence="2" id="KW-0812">Transmembrane</keyword>
<feature type="transmembrane region" description="Helical" evidence="2">
    <location>
        <begin position="347"/>
        <end position="369"/>
    </location>
</feature>
<evidence type="ECO:0000313" key="4">
    <source>
        <dbReference type="Proteomes" id="UP000245073"/>
    </source>
</evidence>
<keyword evidence="4" id="KW-1185">Reference proteome</keyword>
<dbReference type="AlphaFoldDB" id="A0A2T9JEP5"/>
<keyword evidence="2" id="KW-0472">Membrane</keyword>
<keyword evidence="2" id="KW-1133">Transmembrane helix</keyword>
<proteinExistence type="predicted"/>
<name>A0A2T9JEP5_9CAUL</name>
<organism evidence="3 4">
    <name type="scientific">Caulobacter endophyticus</name>
    <dbReference type="NCBI Taxonomy" id="2172652"/>
    <lineage>
        <taxon>Bacteria</taxon>
        <taxon>Pseudomonadati</taxon>
        <taxon>Pseudomonadota</taxon>
        <taxon>Alphaproteobacteria</taxon>
        <taxon>Caulobacterales</taxon>
        <taxon>Caulobacteraceae</taxon>
        <taxon>Caulobacter</taxon>
    </lineage>
</organism>
<feature type="transmembrane region" description="Helical" evidence="2">
    <location>
        <begin position="423"/>
        <end position="440"/>
    </location>
</feature>
<dbReference type="PANTHER" id="PTHR34219:SF4">
    <property type="entry name" value="PEPSY DOMAIN-CONTAINING PROTEIN"/>
    <property type="match status" value="1"/>
</dbReference>
<feature type="transmembrane region" description="Helical" evidence="2">
    <location>
        <begin position="452"/>
        <end position="474"/>
    </location>
</feature>
<dbReference type="Proteomes" id="UP000245073">
    <property type="component" value="Unassembled WGS sequence"/>
</dbReference>
<feature type="region of interest" description="Disordered" evidence="1">
    <location>
        <begin position="514"/>
        <end position="542"/>
    </location>
</feature>
<feature type="transmembrane region" description="Helical" evidence="2">
    <location>
        <begin position="486"/>
        <end position="507"/>
    </location>
</feature>